<organism evidence="3 4">
    <name type="scientific">Sporothrix schenckii 1099-18</name>
    <dbReference type="NCBI Taxonomy" id="1397361"/>
    <lineage>
        <taxon>Eukaryota</taxon>
        <taxon>Fungi</taxon>
        <taxon>Dikarya</taxon>
        <taxon>Ascomycota</taxon>
        <taxon>Pezizomycotina</taxon>
        <taxon>Sordariomycetes</taxon>
        <taxon>Sordariomycetidae</taxon>
        <taxon>Ophiostomatales</taxon>
        <taxon>Ophiostomataceae</taxon>
        <taxon>Sporothrix</taxon>
    </lineage>
</organism>
<gene>
    <name evidence="3" type="ORF">SPSK_09730</name>
</gene>
<dbReference type="OrthoDB" id="3504677at2759"/>
<dbReference type="EMBL" id="AXCR01000007">
    <property type="protein sequence ID" value="KJR85074.1"/>
    <property type="molecule type" value="Genomic_DNA"/>
</dbReference>
<proteinExistence type="predicted"/>
<dbReference type="Pfam" id="PF26061">
    <property type="entry name" value="DUF8021"/>
    <property type="match status" value="1"/>
</dbReference>
<keyword evidence="1" id="KW-0732">Signal</keyword>
<reference evidence="3 4" key="2">
    <citation type="journal article" date="2015" name="Eukaryot. Cell">
        <title>Asexual propagation of a virulent clone complex in a human and feline outbreak of sporotrichosis.</title>
        <authorList>
            <person name="Teixeira Mde M."/>
            <person name="Rodrigues A.M."/>
            <person name="Tsui C.K."/>
            <person name="de Almeida L.G."/>
            <person name="Van Diepeningen A.D."/>
            <person name="van den Ende B.G."/>
            <person name="Fernandes G.F."/>
            <person name="Kano R."/>
            <person name="Hamelin R.C."/>
            <person name="Lopes-Bezerra L.M."/>
            <person name="Vasconcelos A.T."/>
            <person name="de Hoog S."/>
            <person name="de Camargo Z.P."/>
            <person name="Felipe M.S."/>
        </authorList>
    </citation>
    <scope>NUCLEOTIDE SEQUENCE [LARGE SCALE GENOMIC DNA]</scope>
    <source>
        <strain evidence="3 4">1099-18</strain>
    </source>
</reference>
<dbReference type="GeneID" id="27671577"/>
<evidence type="ECO:0000313" key="3">
    <source>
        <dbReference type="EMBL" id="KJR85074.1"/>
    </source>
</evidence>
<dbReference type="RefSeq" id="XP_016587750.1">
    <property type="nucleotide sequence ID" value="XM_016736300.1"/>
</dbReference>
<dbReference type="VEuPathDB" id="FungiDB:SPSK_09730"/>
<dbReference type="KEGG" id="ssck:SPSK_09730"/>
<feature type="chain" id="PRO_5002455011" description="DUF8021 domain-containing protein" evidence="1">
    <location>
        <begin position="21"/>
        <end position="262"/>
    </location>
</feature>
<reference evidence="3 4" key="1">
    <citation type="journal article" date="2014" name="BMC Genomics">
        <title>Comparative genomics of the major fungal agents of human and animal Sporotrichosis: Sporothrix schenckii and Sporothrix brasiliensis.</title>
        <authorList>
            <person name="Teixeira M.M."/>
            <person name="de Almeida L.G."/>
            <person name="Kubitschek-Barreira P."/>
            <person name="Alves F.L."/>
            <person name="Kioshima E.S."/>
            <person name="Abadio A.K."/>
            <person name="Fernandes L."/>
            <person name="Derengowski L.S."/>
            <person name="Ferreira K.S."/>
            <person name="Souza R.C."/>
            <person name="Ruiz J.C."/>
            <person name="de Andrade N.C."/>
            <person name="Paes H.C."/>
            <person name="Nicola A.M."/>
            <person name="Albuquerque P."/>
            <person name="Gerber A.L."/>
            <person name="Martins V.P."/>
            <person name="Peconick L.D."/>
            <person name="Neto A.V."/>
            <person name="Chaucanez C.B."/>
            <person name="Silva P.A."/>
            <person name="Cunha O.L."/>
            <person name="de Oliveira F.F."/>
            <person name="dos Santos T.C."/>
            <person name="Barros A.L."/>
            <person name="Soares M.A."/>
            <person name="de Oliveira L.M."/>
            <person name="Marini M.M."/>
            <person name="Villalobos-Duno H."/>
            <person name="Cunha M.M."/>
            <person name="de Hoog S."/>
            <person name="da Silveira J.F."/>
            <person name="Henrissat B."/>
            <person name="Nino-Vega G.A."/>
            <person name="Cisalpino P.S."/>
            <person name="Mora-Montes H.M."/>
            <person name="Almeida S.R."/>
            <person name="Stajich J.E."/>
            <person name="Lopes-Bezerra L.M."/>
            <person name="Vasconcelos A.T."/>
            <person name="Felipe M.S."/>
        </authorList>
    </citation>
    <scope>NUCLEOTIDE SEQUENCE [LARGE SCALE GENOMIC DNA]</scope>
    <source>
        <strain evidence="3 4">1099-18</strain>
    </source>
</reference>
<name>A0A0F2M7M6_SPOSC</name>
<accession>A0A0F2M7M6</accession>
<feature type="signal peptide" evidence="1">
    <location>
        <begin position="1"/>
        <end position="20"/>
    </location>
</feature>
<evidence type="ECO:0000259" key="2">
    <source>
        <dbReference type="Pfam" id="PF26061"/>
    </source>
</evidence>
<comment type="caution">
    <text evidence="3">The sequence shown here is derived from an EMBL/GenBank/DDBJ whole genome shotgun (WGS) entry which is preliminary data.</text>
</comment>
<feature type="domain" description="DUF8021" evidence="2">
    <location>
        <begin position="158"/>
        <end position="261"/>
    </location>
</feature>
<dbReference type="Proteomes" id="UP000033710">
    <property type="component" value="Unassembled WGS sequence"/>
</dbReference>
<dbReference type="AlphaFoldDB" id="A0A0F2M7M6"/>
<protein>
    <recommendedName>
        <fullName evidence="2">DUF8021 domain-containing protein</fullName>
    </recommendedName>
</protein>
<sequence>MVSFHLLGLTLAALAGQAVADCSRDTLQAAADAYLAAQEAGAIAGSAFQKLLDPAVTYRQNNKASSASAGIWSKALKLDHNRTTLDTTQCASYTELVSTAGPYVVGVQLRHASATDAASPINSVDAIVATTGDWAFNAAKTLSYIATEDWGTLAAADRSPRAVLQAAADAYLDMWSNSTAINAVPWGSPCARTEGSMHFSPSCTVGVPTSGSASAKITQRRYVIDETVGSADVFCSFAGALPDSHEFRLIGGKVRLVHTITV</sequence>
<dbReference type="InterPro" id="IPR058334">
    <property type="entry name" value="DUF8021"/>
</dbReference>
<evidence type="ECO:0000313" key="4">
    <source>
        <dbReference type="Proteomes" id="UP000033710"/>
    </source>
</evidence>
<evidence type="ECO:0000256" key="1">
    <source>
        <dbReference type="SAM" id="SignalP"/>
    </source>
</evidence>